<proteinExistence type="predicted"/>
<accession>A0A3S5CJI7</accession>
<gene>
    <name evidence="1" type="ORF">PXEA_LOCUS20071</name>
</gene>
<comment type="caution">
    <text evidence="1">The sequence shown here is derived from an EMBL/GenBank/DDBJ whole genome shotgun (WGS) entry which is preliminary data.</text>
</comment>
<evidence type="ECO:0000313" key="1">
    <source>
        <dbReference type="EMBL" id="VEL26631.1"/>
    </source>
</evidence>
<dbReference type="EMBL" id="CAAALY010081642">
    <property type="protein sequence ID" value="VEL26631.1"/>
    <property type="molecule type" value="Genomic_DNA"/>
</dbReference>
<name>A0A3S5CJI7_9PLAT</name>
<dbReference type="Proteomes" id="UP000784294">
    <property type="component" value="Unassembled WGS sequence"/>
</dbReference>
<organism evidence="1 2">
    <name type="scientific">Protopolystoma xenopodis</name>
    <dbReference type="NCBI Taxonomy" id="117903"/>
    <lineage>
        <taxon>Eukaryota</taxon>
        <taxon>Metazoa</taxon>
        <taxon>Spiralia</taxon>
        <taxon>Lophotrochozoa</taxon>
        <taxon>Platyhelminthes</taxon>
        <taxon>Monogenea</taxon>
        <taxon>Polyopisthocotylea</taxon>
        <taxon>Polystomatidea</taxon>
        <taxon>Polystomatidae</taxon>
        <taxon>Protopolystoma</taxon>
    </lineage>
</organism>
<protein>
    <submittedName>
        <fullName evidence="1">Uncharacterized protein</fullName>
    </submittedName>
</protein>
<sequence>MARDWTIQNYGLRVRMEAKWLEPRLSGFQATILRLHLAPTYAFCHLPGLTTLLLFCSTSSWQELCNVLAAALVRHPRRNLRPCSADQRRVRRIESWTGSQALLRGEPARLDTPFSPFPPSPLLPG</sequence>
<reference evidence="1" key="1">
    <citation type="submission" date="2018-11" db="EMBL/GenBank/DDBJ databases">
        <authorList>
            <consortium name="Pathogen Informatics"/>
        </authorList>
    </citation>
    <scope>NUCLEOTIDE SEQUENCE</scope>
</reference>
<dbReference type="AlphaFoldDB" id="A0A3S5CJI7"/>
<keyword evidence="2" id="KW-1185">Reference proteome</keyword>
<evidence type="ECO:0000313" key="2">
    <source>
        <dbReference type="Proteomes" id="UP000784294"/>
    </source>
</evidence>